<evidence type="ECO:0000313" key="3">
    <source>
        <dbReference type="Proteomes" id="UP000053342"/>
    </source>
</evidence>
<evidence type="ECO:0000256" key="1">
    <source>
        <dbReference type="SAM" id="MobiDB-lite"/>
    </source>
</evidence>
<dbReference type="RefSeq" id="XP_016260612.1">
    <property type="nucleotide sequence ID" value="XM_016408858.1"/>
</dbReference>
<keyword evidence="3" id="KW-1185">Reference proteome</keyword>
<gene>
    <name evidence="2" type="ORF">PV06_07600</name>
</gene>
<sequence length="296" mass="32663">MALFAFLDTLDRGLPSERPPGYPKRPTVSLPSSRNNSTTSINSLRSEPGWTTTSMNGVDRGRSRSTSSSTSSIRSSSNKTKQPSNSSGGGGGGFGQFFKSKKDKKDTDRVVVTSQHAAAVRAKLARDPKYDKYRNREKDGNKKGAADVARMVGTPNTLHLSAEQQEMRHPHSGPPALSPPVDKSDLPVLDRVISGDEVDDVPDQWERMRHEWKLSKVPDAQMLQVIEGEALESGASSSGTSTPREVEVCPPVSTEGDRHIKSWDEMWSTKERPKPQRRHTPIGGRYTKDERGVWKK</sequence>
<name>A0A0D2AJX5_9EURO</name>
<dbReference type="HOGENOM" id="CLU_088635_0_0_1"/>
<protein>
    <submittedName>
        <fullName evidence="2">Uncharacterized protein</fullName>
    </submittedName>
</protein>
<dbReference type="VEuPathDB" id="FungiDB:PV06_07600"/>
<dbReference type="OrthoDB" id="4152391at2759"/>
<feature type="compositionally biased region" description="Low complexity" evidence="1">
    <location>
        <begin position="229"/>
        <end position="242"/>
    </location>
</feature>
<accession>A0A0D2AJX5</accession>
<dbReference type="GeneID" id="27359674"/>
<proteinExistence type="predicted"/>
<evidence type="ECO:0000313" key="2">
    <source>
        <dbReference type="EMBL" id="KIW40396.1"/>
    </source>
</evidence>
<feature type="compositionally biased region" description="Low complexity" evidence="1">
    <location>
        <begin position="32"/>
        <end position="46"/>
    </location>
</feature>
<dbReference type="Proteomes" id="UP000053342">
    <property type="component" value="Unassembled WGS sequence"/>
</dbReference>
<reference evidence="2 3" key="1">
    <citation type="submission" date="2015-01" db="EMBL/GenBank/DDBJ databases">
        <title>The Genome Sequence of Exophiala oligosperma CBS72588.</title>
        <authorList>
            <consortium name="The Broad Institute Genomics Platform"/>
            <person name="Cuomo C."/>
            <person name="de Hoog S."/>
            <person name="Gorbushina A."/>
            <person name="Stielow B."/>
            <person name="Teixiera M."/>
            <person name="Abouelleil A."/>
            <person name="Chapman S.B."/>
            <person name="Priest M."/>
            <person name="Young S.K."/>
            <person name="Wortman J."/>
            <person name="Nusbaum C."/>
            <person name="Birren B."/>
        </authorList>
    </citation>
    <scope>NUCLEOTIDE SEQUENCE [LARGE SCALE GENOMIC DNA]</scope>
    <source>
        <strain evidence="2 3">CBS 72588</strain>
    </source>
</reference>
<feature type="compositionally biased region" description="Basic and acidic residues" evidence="1">
    <location>
        <begin position="255"/>
        <end position="274"/>
    </location>
</feature>
<feature type="compositionally biased region" description="Basic and acidic residues" evidence="1">
    <location>
        <begin position="124"/>
        <end position="145"/>
    </location>
</feature>
<feature type="region of interest" description="Disordered" evidence="1">
    <location>
        <begin position="161"/>
        <end position="186"/>
    </location>
</feature>
<feature type="region of interest" description="Disordered" evidence="1">
    <location>
        <begin position="7"/>
        <end position="149"/>
    </location>
</feature>
<organism evidence="2 3">
    <name type="scientific">Exophiala oligosperma</name>
    <dbReference type="NCBI Taxonomy" id="215243"/>
    <lineage>
        <taxon>Eukaryota</taxon>
        <taxon>Fungi</taxon>
        <taxon>Dikarya</taxon>
        <taxon>Ascomycota</taxon>
        <taxon>Pezizomycotina</taxon>
        <taxon>Eurotiomycetes</taxon>
        <taxon>Chaetothyriomycetidae</taxon>
        <taxon>Chaetothyriales</taxon>
        <taxon>Herpotrichiellaceae</taxon>
        <taxon>Exophiala</taxon>
    </lineage>
</organism>
<feature type="compositionally biased region" description="Basic and acidic residues" evidence="1">
    <location>
        <begin position="286"/>
        <end position="296"/>
    </location>
</feature>
<dbReference type="EMBL" id="KN847338">
    <property type="protein sequence ID" value="KIW40396.1"/>
    <property type="molecule type" value="Genomic_DNA"/>
</dbReference>
<feature type="region of interest" description="Disordered" evidence="1">
    <location>
        <begin position="229"/>
        <end position="296"/>
    </location>
</feature>
<feature type="compositionally biased region" description="Low complexity" evidence="1">
    <location>
        <begin position="64"/>
        <end position="77"/>
    </location>
</feature>
<dbReference type="AlphaFoldDB" id="A0A0D2AJX5"/>